<dbReference type="EMBL" id="JAAQPH010000003">
    <property type="protein sequence ID" value="NIA67956.1"/>
    <property type="molecule type" value="Genomic_DNA"/>
</dbReference>
<reference evidence="4" key="1">
    <citation type="submission" date="2020-03" db="EMBL/GenBank/DDBJ databases">
        <title>Genome of Pelagibius litoralis DSM 21314T.</title>
        <authorList>
            <person name="Wang G."/>
        </authorList>
    </citation>
    <scope>NUCLEOTIDE SEQUENCE</scope>
    <source>
        <strain evidence="4">DSM 21314</strain>
    </source>
</reference>
<dbReference type="GO" id="GO:0009401">
    <property type="term" value="P:phosphoenolpyruvate-dependent sugar phosphotransferase system"/>
    <property type="evidence" value="ECO:0007669"/>
    <property type="project" value="InterPro"/>
</dbReference>
<dbReference type="FunFam" id="3.40.930.10:FF:000009">
    <property type="entry name" value="PTS system, fructose specific IIABC component"/>
    <property type="match status" value="1"/>
</dbReference>
<dbReference type="PANTHER" id="PTHR47738">
    <property type="entry name" value="PTS SYSTEM FRUCTOSE-LIKE EIIA COMPONENT-RELATED"/>
    <property type="match status" value="1"/>
</dbReference>
<gene>
    <name evidence="4" type="primary">ptsN</name>
    <name evidence="4" type="ORF">HBA54_05065</name>
</gene>
<evidence type="ECO:0000313" key="5">
    <source>
        <dbReference type="Proteomes" id="UP000761264"/>
    </source>
</evidence>
<dbReference type="GO" id="GO:0030295">
    <property type="term" value="F:protein kinase activator activity"/>
    <property type="evidence" value="ECO:0007669"/>
    <property type="project" value="TreeGrafter"/>
</dbReference>
<dbReference type="GO" id="GO:0005737">
    <property type="term" value="C:cytoplasm"/>
    <property type="evidence" value="ECO:0007669"/>
    <property type="project" value="UniProtKB-SubCell"/>
</dbReference>
<comment type="caution">
    <text evidence="4">The sequence shown here is derived from an EMBL/GenBank/DDBJ whole genome shotgun (WGS) entry which is preliminary data.</text>
</comment>
<dbReference type="NCBIfam" id="TIGR01419">
    <property type="entry name" value="nitro_reg_IIA"/>
    <property type="match status" value="1"/>
</dbReference>
<dbReference type="PROSITE" id="PS51094">
    <property type="entry name" value="PTS_EIIA_TYPE_2"/>
    <property type="match status" value="1"/>
</dbReference>
<comment type="subcellular location">
    <subcellularLocation>
        <location evidence="1">Cytoplasm</location>
    </subcellularLocation>
</comment>
<protein>
    <submittedName>
        <fullName evidence="4">PTS IIA-like nitrogen regulatory protein PtsN</fullName>
    </submittedName>
</protein>
<proteinExistence type="predicted"/>
<dbReference type="Proteomes" id="UP000761264">
    <property type="component" value="Unassembled WGS sequence"/>
</dbReference>
<feature type="domain" description="PTS EIIA type-2" evidence="3">
    <location>
        <begin position="5"/>
        <end position="148"/>
    </location>
</feature>
<evidence type="ECO:0000256" key="1">
    <source>
        <dbReference type="ARBA" id="ARBA00004496"/>
    </source>
</evidence>
<evidence type="ECO:0000313" key="4">
    <source>
        <dbReference type="EMBL" id="NIA67956.1"/>
    </source>
</evidence>
<organism evidence="4 5">
    <name type="scientific">Pelagibius litoralis</name>
    <dbReference type="NCBI Taxonomy" id="374515"/>
    <lineage>
        <taxon>Bacteria</taxon>
        <taxon>Pseudomonadati</taxon>
        <taxon>Pseudomonadota</taxon>
        <taxon>Alphaproteobacteria</taxon>
        <taxon>Rhodospirillales</taxon>
        <taxon>Rhodovibrionaceae</taxon>
        <taxon>Pelagibius</taxon>
    </lineage>
</organism>
<dbReference type="InterPro" id="IPR016152">
    <property type="entry name" value="PTrfase/Anion_transptr"/>
</dbReference>
<dbReference type="InterPro" id="IPR002178">
    <property type="entry name" value="PTS_EIIA_type-2_dom"/>
</dbReference>
<name>A0A967EUZ7_9PROT</name>
<dbReference type="Pfam" id="PF00359">
    <property type="entry name" value="PTS_EIIA_2"/>
    <property type="match status" value="1"/>
</dbReference>
<dbReference type="RefSeq" id="WP_167222035.1">
    <property type="nucleotide sequence ID" value="NZ_JAAQPH010000003.1"/>
</dbReference>
<dbReference type="InterPro" id="IPR051541">
    <property type="entry name" value="PTS_SugarTrans_NitroReg"/>
</dbReference>
<evidence type="ECO:0000256" key="2">
    <source>
        <dbReference type="ARBA" id="ARBA00022679"/>
    </source>
</evidence>
<keyword evidence="2" id="KW-0808">Transferase</keyword>
<dbReference type="CDD" id="cd00211">
    <property type="entry name" value="PTS_IIA_fru"/>
    <property type="match status" value="1"/>
</dbReference>
<dbReference type="GO" id="GO:0008982">
    <property type="term" value="F:protein-N(PI)-phosphohistidine-sugar phosphotransferase activity"/>
    <property type="evidence" value="ECO:0007669"/>
    <property type="project" value="InterPro"/>
</dbReference>
<evidence type="ECO:0000259" key="3">
    <source>
        <dbReference type="PROSITE" id="PS51094"/>
    </source>
</evidence>
<dbReference type="SUPFAM" id="SSF55804">
    <property type="entry name" value="Phoshotransferase/anion transport protein"/>
    <property type="match status" value="1"/>
</dbReference>
<dbReference type="PANTHER" id="PTHR47738:SF1">
    <property type="entry name" value="NITROGEN REGULATORY PROTEIN"/>
    <property type="match status" value="1"/>
</dbReference>
<dbReference type="Gene3D" id="3.40.930.10">
    <property type="entry name" value="Mannitol-specific EII, Chain A"/>
    <property type="match status" value="1"/>
</dbReference>
<dbReference type="InterPro" id="IPR006320">
    <property type="entry name" value="PTS_Nitro_regul"/>
</dbReference>
<keyword evidence="5" id="KW-1185">Reference proteome</keyword>
<dbReference type="AlphaFoldDB" id="A0A967EUZ7"/>
<accession>A0A967EUZ7</accession>
<sequence length="154" mass="16680">MELSDLIAPENVVPNLRVTSKKQALQELAKKAAELTGQPERAVFEVLIERERLGTTGVGHGIGIPHGKLPELDRLYGLFARLESAIDFDAIDEQPVDLIFVLLAPETAGADHLKALARVSRLFRDRAICDKLRGTDSADAVYALLTQGATSHAA</sequence>